<evidence type="ECO:0000259" key="11">
    <source>
        <dbReference type="Pfam" id="PF07885"/>
    </source>
</evidence>
<protein>
    <submittedName>
        <fullName evidence="14">Potassium channel domain-containing protein</fullName>
    </submittedName>
    <submittedName>
        <fullName evidence="13">Potassium channel subfamily K member 18</fullName>
    </submittedName>
</protein>
<dbReference type="GO" id="GO:0022841">
    <property type="term" value="F:potassium ion leak channel activity"/>
    <property type="evidence" value="ECO:0007669"/>
    <property type="project" value="TreeGrafter"/>
</dbReference>
<feature type="transmembrane region" description="Helical" evidence="10">
    <location>
        <begin position="409"/>
        <end position="426"/>
    </location>
</feature>
<sequence>MVKFSDDIKDNEEDKRNDLNYFYNNSPDEEEKNDIPKNTLTKKRKSCVQFAEISEDIEKGFVNKVFENDNDDFYNAGPVVEKNNKELLNNSLFLNVTESISVRKKSIQFINNALFSPIVEFTVGVQSNNNNTNNRYAKRKSIAIDPELTRRNMLLRGRPSVFQTMARVQKKLGIKHYVLVLLLALYATFGGLIFYFLESEKEIMTLEQNRERINYLINDLAIDVLEIGTNSSQTEEQKRELLIFLIRERYKDLLIVENKYAGSTFHKFERVDIRLTWYFSSAIFYAITLFTSIGYGTIACQTVTGKVVTIFYAAIGIPLMLVVLGDIGDVLLSWFIFIYNWCYHKFRKIWNLFMIKINFDKYLIKNDDEQEFPFIGSVIIIIFYMLFISLVIFLADFSDNQQGLSFGDAFYFTFISMTTIGLGDVYPNNKSIEFNPIIPLLFLFGLALLSVVNSTMYSKIQNRFLFIVEKIEYYLENLTINWKNLFTCGLKREHPEGWETLRCLRRNIELLTISVPLFDDNIEIKISEMLDEEKKDKPKIRRTRTVSQDIRPTLGILRAGILPVIAERAGRERSATDNSLDKIFSKKIINNEKVSSLENINKTKKLFNKRGYSFNEAQSKNFTSDWKSQLIVPRLAMNNNSKNNFTNIEGKSSQNSRRNSINMLTNISINIDKIEEEDDKNQPEKIDSLPVIKEEPRQ</sequence>
<dbReference type="GO" id="GO:0015271">
    <property type="term" value="F:outward rectifier potassium channel activity"/>
    <property type="evidence" value="ECO:0007669"/>
    <property type="project" value="TreeGrafter"/>
</dbReference>
<feature type="transmembrane region" description="Helical" evidence="10">
    <location>
        <begin position="277"/>
        <end position="298"/>
    </location>
</feature>
<evidence type="ECO:0000256" key="1">
    <source>
        <dbReference type="ARBA" id="ARBA00004141"/>
    </source>
</evidence>
<evidence type="ECO:0000313" key="12">
    <source>
        <dbReference type="Proteomes" id="UP000035681"/>
    </source>
</evidence>
<feature type="transmembrane region" description="Helical" evidence="10">
    <location>
        <begin position="177"/>
        <end position="197"/>
    </location>
</feature>
<feature type="transmembrane region" description="Helical" evidence="10">
    <location>
        <begin position="438"/>
        <end position="457"/>
    </location>
</feature>
<evidence type="ECO:0000256" key="8">
    <source>
        <dbReference type="RuleBase" id="RU003857"/>
    </source>
</evidence>
<dbReference type="GO" id="GO:0005886">
    <property type="term" value="C:plasma membrane"/>
    <property type="evidence" value="ECO:0007669"/>
    <property type="project" value="TreeGrafter"/>
</dbReference>
<comment type="similarity">
    <text evidence="8">Belongs to the two pore domain potassium channel (TC 1.A.1.8) family.</text>
</comment>
<dbReference type="Pfam" id="PF07885">
    <property type="entry name" value="Ion_trans_2"/>
    <property type="match status" value="2"/>
</dbReference>
<keyword evidence="5 8" id="KW-0406">Ion transport</keyword>
<feature type="domain" description="Potassium channel" evidence="11">
    <location>
        <begin position="380"/>
        <end position="459"/>
    </location>
</feature>
<feature type="transmembrane region" description="Helical" evidence="10">
    <location>
        <begin position="310"/>
        <end position="337"/>
    </location>
</feature>
<dbReference type="STRING" id="6248.A0A0K0EDX4"/>
<feature type="transmembrane region" description="Helical" evidence="10">
    <location>
        <begin position="374"/>
        <end position="397"/>
    </location>
</feature>
<feature type="compositionally biased region" description="Basic and acidic residues" evidence="9">
    <location>
        <begin position="680"/>
        <end position="698"/>
    </location>
</feature>
<dbReference type="PRINTS" id="PR01333">
    <property type="entry name" value="2POREKCHANEL"/>
</dbReference>
<evidence type="ECO:0000313" key="14">
    <source>
        <dbReference type="WBParaSite" id="TCONS_00006970.p1"/>
    </source>
</evidence>
<accession>A0A0K0EDX4</accession>
<keyword evidence="2 8" id="KW-0813">Transport</keyword>
<feature type="domain" description="Potassium channel" evidence="11">
    <location>
        <begin position="263"/>
        <end position="331"/>
    </location>
</feature>
<evidence type="ECO:0000256" key="6">
    <source>
        <dbReference type="ARBA" id="ARBA00023136"/>
    </source>
</evidence>
<evidence type="ECO:0000256" key="3">
    <source>
        <dbReference type="ARBA" id="ARBA00022692"/>
    </source>
</evidence>
<dbReference type="Proteomes" id="UP000035681">
    <property type="component" value="Unplaced"/>
</dbReference>
<comment type="subcellular location">
    <subcellularLocation>
        <location evidence="1">Membrane</location>
        <topology evidence="1">Multi-pass membrane protein</topology>
    </subcellularLocation>
</comment>
<dbReference type="WBParaSite" id="TCONS_00006970.p1">
    <property type="protein sequence ID" value="TCONS_00006970.p1"/>
    <property type="gene ID" value="XLOC_005054"/>
</dbReference>
<evidence type="ECO:0000256" key="4">
    <source>
        <dbReference type="ARBA" id="ARBA00022989"/>
    </source>
</evidence>
<feature type="region of interest" description="Disordered" evidence="9">
    <location>
        <begin position="674"/>
        <end position="698"/>
    </location>
</feature>
<evidence type="ECO:0000256" key="5">
    <source>
        <dbReference type="ARBA" id="ARBA00023065"/>
    </source>
</evidence>
<evidence type="ECO:0000256" key="10">
    <source>
        <dbReference type="SAM" id="Phobius"/>
    </source>
</evidence>
<evidence type="ECO:0000256" key="7">
    <source>
        <dbReference type="ARBA" id="ARBA00023303"/>
    </source>
</evidence>
<dbReference type="InterPro" id="IPR003280">
    <property type="entry name" value="2pore_dom_K_chnl"/>
</dbReference>
<keyword evidence="12" id="KW-1185">Reference proteome</keyword>
<feature type="region of interest" description="Disordered" evidence="9">
    <location>
        <begin position="15"/>
        <end position="37"/>
    </location>
</feature>
<keyword evidence="7 8" id="KW-0407">Ion channel</keyword>
<dbReference type="GO" id="GO:0030322">
    <property type="term" value="P:stabilization of membrane potential"/>
    <property type="evidence" value="ECO:0007669"/>
    <property type="project" value="TreeGrafter"/>
</dbReference>
<keyword evidence="3 8" id="KW-0812">Transmembrane</keyword>
<evidence type="ECO:0000313" key="13">
    <source>
        <dbReference type="WBParaSite" id="SSTP_0000768700.1"/>
    </source>
</evidence>
<evidence type="ECO:0000256" key="2">
    <source>
        <dbReference type="ARBA" id="ARBA00022448"/>
    </source>
</evidence>
<dbReference type="PANTHER" id="PTHR11003:SF66">
    <property type="entry name" value="POTASSIUM CHANNEL DOMAIN-CONTAINING PROTEIN"/>
    <property type="match status" value="1"/>
</dbReference>
<keyword evidence="4 10" id="KW-1133">Transmembrane helix</keyword>
<dbReference type="WBParaSite" id="SSTP_0000768700.1">
    <property type="protein sequence ID" value="SSTP_0000768700.1"/>
    <property type="gene ID" value="SSTP_0000768700"/>
</dbReference>
<dbReference type="InterPro" id="IPR013099">
    <property type="entry name" value="K_chnl_dom"/>
</dbReference>
<dbReference type="AlphaFoldDB" id="A0A0K0EDX4"/>
<name>A0A0K0EDX4_STRER</name>
<proteinExistence type="inferred from homology"/>
<feature type="region of interest" description="Disordered" evidence="9">
    <location>
        <begin position="642"/>
        <end position="661"/>
    </location>
</feature>
<evidence type="ECO:0000256" key="9">
    <source>
        <dbReference type="SAM" id="MobiDB-lite"/>
    </source>
</evidence>
<organism evidence="13">
    <name type="scientific">Strongyloides stercoralis</name>
    <name type="common">Threadworm</name>
    <dbReference type="NCBI Taxonomy" id="6248"/>
    <lineage>
        <taxon>Eukaryota</taxon>
        <taxon>Metazoa</taxon>
        <taxon>Ecdysozoa</taxon>
        <taxon>Nematoda</taxon>
        <taxon>Chromadorea</taxon>
        <taxon>Rhabditida</taxon>
        <taxon>Tylenchina</taxon>
        <taxon>Panagrolaimomorpha</taxon>
        <taxon>Strongyloidoidea</taxon>
        <taxon>Strongyloididae</taxon>
        <taxon>Strongyloides</taxon>
    </lineage>
</organism>
<dbReference type="Gene3D" id="1.10.287.70">
    <property type="match status" value="1"/>
</dbReference>
<reference evidence="13" key="1">
    <citation type="submission" date="2015-08" db="UniProtKB">
        <authorList>
            <consortium name="WormBaseParasite"/>
        </authorList>
    </citation>
    <scope>IDENTIFICATION</scope>
</reference>
<dbReference type="PANTHER" id="PTHR11003">
    <property type="entry name" value="POTASSIUM CHANNEL, SUBFAMILY K"/>
    <property type="match status" value="1"/>
</dbReference>
<keyword evidence="6 10" id="KW-0472">Membrane</keyword>
<dbReference type="SUPFAM" id="SSF81324">
    <property type="entry name" value="Voltage-gated potassium channels"/>
    <property type="match status" value="2"/>
</dbReference>